<feature type="compositionally biased region" description="Acidic residues" evidence="10">
    <location>
        <begin position="387"/>
        <end position="396"/>
    </location>
</feature>
<feature type="compositionally biased region" description="Polar residues" evidence="10">
    <location>
        <begin position="48"/>
        <end position="61"/>
    </location>
</feature>
<dbReference type="EC" id="3.1.3.48" evidence="2"/>
<dbReference type="GO" id="GO:0110032">
    <property type="term" value="P:positive regulation of G2/MI transition of meiotic cell cycle"/>
    <property type="evidence" value="ECO:0007669"/>
    <property type="project" value="TreeGrafter"/>
</dbReference>
<dbReference type="GO" id="GO:0051301">
    <property type="term" value="P:cell division"/>
    <property type="evidence" value="ECO:0007669"/>
    <property type="project" value="UniProtKB-KW"/>
</dbReference>
<keyword evidence="6" id="KW-0904">Protein phosphatase</keyword>
<feature type="region of interest" description="Disordered" evidence="10">
    <location>
        <begin position="775"/>
        <end position="814"/>
    </location>
</feature>
<feature type="region of interest" description="Disordered" evidence="10">
    <location>
        <begin position="86"/>
        <end position="110"/>
    </location>
</feature>
<dbReference type="Pfam" id="PF00581">
    <property type="entry name" value="Rhodanese"/>
    <property type="match status" value="1"/>
</dbReference>
<evidence type="ECO:0000313" key="13">
    <source>
        <dbReference type="Proteomes" id="UP000717515"/>
    </source>
</evidence>
<evidence type="ECO:0000313" key="12">
    <source>
        <dbReference type="EMBL" id="KAG9326501.1"/>
    </source>
</evidence>
<dbReference type="PANTHER" id="PTHR10828:SF17">
    <property type="entry name" value="PROTEIN-TYROSINE-PHOSPHATASE"/>
    <property type="match status" value="1"/>
</dbReference>
<feature type="compositionally biased region" description="Polar residues" evidence="10">
    <location>
        <begin position="271"/>
        <end position="281"/>
    </location>
</feature>
<evidence type="ECO:0000256" key="3">
    <source>
        <dbReference type="ARBA" id="ARBA00022618"/>
    </source>
</evidence>
<feature type="domain" description="Rhodanese" evidence="11">
    <location>
        <begin position="528"/>
        <end position="633"/>
    </location>
</feature>
<dbReference type="SUPFAM" id="SSF52821">
    <property type="entry name" value="Rhodanese/Cell cycle control phosphatase"/>
    <property type="match status" value="1"/>
</dbReference>
<feature type="region of interest" description="Disordered" evidence="10">
    <location>
        <begin position="384"/>
        <end position="439"/>
    </location>
</feature>
<dbReference type="InterPro" id="IPR001763">
    <property type="entry name" value="Rhodanese-like_dom"/>
</dbReference>
<feature type="region of interest" description="Disordered" evidence="10">
    <location>
        <begin position="226"/>
        <end position="250"/>
    </location>
</feature>
<feature type="compositionally biased region" description="Low complexity" evidence="10">
    <location>
        <begin position="779"/>
        <end position="790"/>
    </location>
</feature>
<feature type="region of interest" description="Disordered" evidence="10">
    <location>
        <begin position="702"/>
        <end position="737"/>
    </location>
</feature>
<evidence type="ECO:0000256" key="7">
    <source>
        <dbReference type="ARBA" id="ARBA00023306"/>
    </source>
</evidence>
<feature type="region of interest" description="Disordered" evidence="10">
    <location>
        <begin position="134"/>
        <end position="183"/>
    </location>
</feature>
<evidence type="ECO:0000256" key="2">
    <source>
        <dbReference type="ARBA" id="ARBA00013064"/>
    </source>
</evidence>
<accession>A0A9P8ABW5</accession>
<organism evidence="12 13">
    <name type="scientific">Mortierella alpina</name>
    <name type="common">Oleaginous fungus</name>
    <name type="synonym">Mortierella renispora</name>
    <dbReference type="NCBI Taxonomy" id="64518"/>
    <lineage>
        <taxon>Eukaryota</taxon>
        <taxon>Fungi</taxon>
        <taxon>Fungi incertae sedis</taxon>
        <taxon>Mucoromycota</taxon>
        <taxon>Mortierellomycotina</taxon>
        <taxon>Mortierellomycetes</taxon>
        <taxon>Mortierellales</taxon>
        <taxon>Mortierellaceae</taxon>
        <taxon>Mortierella</taxon>
    </lineage>
</organism>
<feature type="compositionally biased region" description="Polar residues" evidence="10">
    <location>
        <begin position="135"/>
        <end position="150"/>
    </location>
</feature>
<evidence type="ECO:0000256" key="5">
    <source>
        <dbReference type="ARBA" id="ARBA00022801"/>
    </source>
</evidence>
<feature type="compositionally biased region" description="Polar residues" evidence="10">
    <location>
        <begin position="407"/>
        <end position="426"/>
    </location>
</feature>
<feature type="compositionally biased region" description="Low complexity" evidence="10">
    <location>
        <begin position="800"/>
        <end position="814"/>
    </location>
</feature>
<feature type="compositionally biased region" description="Polar residues" evidence="10">
    <location>
        <begin position="724"/>
        <end position="737"/>
    </location>
</feature>
<dbReference type="PRINTS" id="PR00716">
    <property type="entry name" value="MPIPHPHTASE"/>
</dbReference>
<dbReference type="EMBL" id="JAIFTL010000018">
    <property type="protein sequence ID" value="KAG9326501.1"/>
    <property type="molecule type" value="Genomic_DNA"/>
</dbReference>
<feature type="compositionally biased region" description="Low complexity" evidence="10">
    <location>
        <begin position="226"/>
        <end position="249"/>
    </location>
</feature>
<dbReference type="SMART" id="SM00450">
    <property type="entry name" value="RHOD"/>
    <property type="match status" value="1"/>
</dbReference>
<feature type="compositionally biased region" description="Low complexity" evidence="10">
    <location>
        <begin position="710"/>
        <end position="723"/>
    </location>
</feature>
<sequence>MGITEQELDPGSSGNQSAHQHLALTAEAPHSEGHGTTAPQEEAREMNASGQPTTRILSPTLSKRPLEGVLEQSKRAKTLLDLSEKSANHFSQSARGLDKRATLQSAPSLHRQVQEKRSVFNIAPETVVMAGRSFSEPTCTPLSADPVSSDTGDKRSQGKQTEDSKDISKDSGVHDDDDGDKSHLSTVARTLHLSRAYTMAGPSAATLRRINSTASIVAPFSSRALLSKTSSSSPSSSSSKSAHSAAKRLGQSQSLLRQTVLVPPFRPRLQPLSSLSGTRTLSNSSPRVSSSPEAEFVTDEDQEHHEALTAEAEAGLDTLITPAVASCTAAMTSLSPPSAKIYKSAILFGSRPKQPSFLDCETESSTTVAASHSLPLPDTKAYFLSDLSDDDDDNDENGILPHPNLKRPSSPSRQSLKPVTSLSLSRPTGLRRHQTMISSRSEFMRTLESGNGSRRRGTGLYSFISHSRIASGLKQPSVFAPVDYVPIPDRLDCQILPCEPFDPKPDDTTKRVSPETVVNVLEGKFTDQYDLLYIIDCRFPYEFEGGHIKSAVNVNTTDELEELLLQPAITDKRVLLIFHCEFSSERGPRMARHLRNQDRAANASHYPAVFYPEVYVMKGGYSTFFQENKSYCWPEAYVEMQDENHSQEFETHRRNFQREFSRTASKGFLGMESKKSPSNTITISSPSYSSTSLSVKTEVIESGSALEDPSSTNVINTTTTSNTAADSGSLMNGTLSRSKPNAFTEVLSSIKEAALSGSGPSPLLLPSCNSTRSIIPKPSSSSLSSSSQSSAVDGQSLRPSTVLSSRHTTTTTSIRTSSTNPFFLGFRQTKPGFGAMSLAKKEKHLL</sequence>
<dbReference type="CDD" id="cd01530">
    <property type="entry name" value="Cdc25"/>
    <property type="match status" value="1"/>
</dbReference>
<protein>
    <recommendedName>
        <fullName evidence="9">M-phase inducer phosphatase</fullName>
        <ecNumber evidence="2">3.1.3.48</ecNumber>
    </recommendedName>
</protein>
<dbReference type="FunFam" id="3.40.250.10:FF:000021">
    <property type="entry name" value="M-phase inducer phosphatase cdc-25.2"/>
    <property type="match status" value="1"/>
</dbReference>
<evidence type="ECO:0000256" key="8">
    <source>
        <dbReference type="ARBA" id="ARBA00051722"/>
    </source>
</evidence>
<dbReference type="PROSITE" id="PS50206">
    <property type="entry name" value="RHODANESE_3"/>
    <property type="match status" value="1"/>
</dbReference>
<dbReference type="GO" id="GO:0005737">
    <property type="term" value="C:cytoplasm"/>
    <property type="evidence" value="ECO:0007669"/>
    <property type="project" value="TreeGrafter"/>
</dbReference>
<feature type="region of interest" description="Disordered" evidence="10">
    <location>
        <begin position="267"/>
        <end position="305"/>
    </location>
</feature>
<dbReference type="PANTHER" id="PTHR10828">
    <property type="entry name" value="M-PHASE INDUCER PHOSPHATASE DUAL SPECIFICITY PHOSPHATASE CDC25"/>
    <property type="match status" value="1"/>
</dbReference>
<comment type="caution">
    <text evidence="12">The sequence shown here is derived from an EMBL/GenBank/DDBJ whole genome shotgun (WGS) entry which is preliminary data.</text>
</comment>
<dbReference type="Proteomes" id="UP000717515">
    <property type="component" value="Unassembled WGS sequence"/>
</dbReference>
<dbReference type="GO" id="GO:0000086">
    <property type="term" value="P:G2/M transition of mitotic cell cycle"/>
    <property type="evidence" value="ECO:0007669"/>
    <property type="project" value="TreeGrafter"/>
</dbReference>
<feature type="compositionally biased region" description="Basic and acidic residues" evidence="10">
    <location>
        <begin position="151"/>
        <end position="174"/>
    </location>
</feature>
<evidence type="ECO:0000256" key="10">
    <source>
        <dbReference type="SAM" id="MobiDB-lite"/>
    </source>
</evidence>
<evidence type="ECO:0000256" key="6">
    <source>
        <dbReference type="ARBA" id="ARBA00022912"/>
    </source>
</evidence>
<feature type="compositionally biased region" description="Low complexity" evidence="10">
    <location>
        <begin position="282"/>
        <end position="291"/>
    </location>
</feature>
<comment type="similarity">
    <text evidence="1">Belongs to the MPI phosphatase family.</text>
</comment>
<feature type="region of interest" description="Disordered" evidence="10">
    <location>
        <begin position="1"/>
        <end position="68"/>
    </location>
</feature>
<dbReference type="InterPro" id="IPR000751">
    <property type="entry name" value="MPI_Phosphatase"/>
</dbReference>
<keyword evidence="3" id="KW-0132">Cell division</keyword>
<gene>
    <name evidence="12" type="ORF">KVV02_007650</name>
</gene>
<feature type="compositionally biased region" description="Low complexity" evidence="10">
    <location>
        <begin position="676"/>
        <end position="689"/>
    </location>
</feature>
<evidence type="ECO:0000256" key="9">
    <source>
        <dbReference type="ARBA" id="ARBA00067190"/>
    </source>
</evidence>
<keyword evidence="4" id="KW-0498">Mitosis</keyword>
<name>A0A9P8ABW5_MORAP</name>
<evidence type="ECO:0000256" key="4">
    <source>
        <dbReference type="ARBA" id="ARBA00022776"/>
    </source>
</evidence>
<evidence type="ECO:0000259" key="11">
    <source>
        <dbReference type="PROSITE" id="PS50206"/>
    </source>
</evidence>
<feature type="region of interest" description="Disordered" evidence="10">
    <location>
        <begin position="667"/>
        <end position="689"/>
    </location>
</feature>
<dbReference type="GO" id="GO:0004725">
    <property type="term" value="F:protein tyrosine phosphatase activity"/>
    <property type="evidence" value="ECO:0007669"/>
    <property type="project" value="UniProtKB-EC"/>
</dbReference>
<comment type="catalytic activity">
    <reaction evidence="8">
        <text>O-phospho-L-tyrosyl-[protein] + H2O = L-tyrosyl-[protein] + phosphate</text>
        <dbReference type="Rhea" id="RHEA:10684"/>
        <dbReference type="Rhea" id="RHEA-COMP:10136"/>
        <dbReference type="Rhea" id="RHEA-COMP:20101"/>
        <dbReference type="ChEBI" id="CHEBI:15377"/>
        <dbReference type="ChEBI" id="CHEBI:43474"/>
        <dbReference type="ChEBI" id="CHEBI:46858"/>
        <dbReference type="ChEBI" id="CHEBI:61978"/>
        <dbReference type="EC" id="3.1.3.48"/>
    </reaction>
</comment>
<keyword evidence="5" id="KW-0378">Hydrolase</keyword>
<dbReference type="GO" id="GO:0005634">
    <property type="term" value="C:nucleus"/>
    <property type="evidence" value="ECO:0007669"/>
    <property type="project" value="TreeGrafter"/>
</dbReference>
<dbReference type="AlphaFoldDB" id="A0A9P8ABW5"/>
<proteinExistence type="inferred from homology"/>
<dbReference type="GO" id="GO:0010971">
    <property type="term" value="P:positive regulation of G2/M transition of mitotic cell cycle"/>
    <property type="evidence" value="ECO:0007669"/>
    <property type="project" value="TreeGrafter"/>
</dbReference>
<evidence type="ECO:0000256" key="1">
    <source>
        <dbReference type="ARBA" id="ARBA00011065"/>
    </source>
</evidence>
<dbReference type="Gene3D" id="3.40.250.10">
    <property type="entry name" value="Rhodanese-like domain"/>
    <property type="match status" value="1"/>
</dbReference>
<keyword evidence="7" id="KW-0131">Cell cycle</keyword>
<dbReference type="InterPro" id="IPR036873">
    <property type="entry name" value="Rhodanese-like_dom_sf"/>
</dbReference>
<reference evidence="12" key="1">
    <citation type="submission" date="2021-07" db="EMBL/GenBank/DDBJ databases">
        <title>Draft genome of Mortierella alpina, strain LL118, isolated from an aspen leaf litter sample.</title>
        <authorList>
            <person name="Yang S."/>
            <person name="Vinatzer B.A."/>
        </authorList>
    </citation>
    <scope>NUCLEOTIDE SEQUENCE</scope>
    <source>
        <strain evidence="12">LL118</strain>
    </source>
</reference>